<dbReference type="SUPFAM" id="SSF53738">
    <property type="entry name" value="Phosphoglucomutase, first 3 domains"/>
    <property type="match status" value="3"/>
</dbReference>
<feature type="non-terminal residue" evidence="14">
    <location>
        <position position="1"/>
    </location>
</feature>
<evidence type="ECO:0000313" key="15">
    <source>
        <dbReference type="Proteomes" id="UP001219525"/>
    </source>
</evidence>
<comment type="similarity">
    <text evidence="3">Belongs to the phosphohexose mutase family.</text>
</comment>
<dbReference type="GO" id="GO:0005737">
    <property type="term" value="C:cytoplasm"/>
    <property type="evidence" value="ECO:0007669"/>
    <property type="project" value="UniProtKB-SubCell"/>
</dbReference>
<comment type="subcellular location">
    <subcellularLocation>
        <location evidence="2">Cytoplasm</location>
    </subcellularLocation>
</comment>
<evidence type="ECO:0000259" key="11">
    <source>
        <dbReference type="Pfam" id="PF02878"/>
    </source>
</evidence>
<evidence type="ECO:0000256" key="4">
    <source>
        <dbReference type="ARBA" id="ARBA00022490"/>
    </source>
</evidence>
<protein>
    <recommendedName>
        <fullName evidence="16">Phosphoglucomutase</fullName>
    </recommendedName>
</protein>
<keyword evidence="7" id="KW-0479">Metal-binding</keyword>
<name>A0AAD6Y3F3_9AGAR</name>
<gene>
    <name evidence="14" type="ORF">GGX14DRAFT_668958</name>
</gene>
<dbReference type="PANTHER" id="PTHR45745">
    <property type="entry name" value="PHOSPHOMANNOMUTASE 45A"/>
    <property type="match status" value="1"/>
</dbReference>
<dbReference type="Gene3D" id="3.40.120.10">
    <property type="entry name" value="Alpha-D-Glucose-1,6-Bisphosphate, subunit A, domain 3"/>
    <property type="match status" value="3"/>
</dbReference>
<organism evidence="14 15">
    <name type="scientific">Mycena pura</name>
    <dbReference type="NCBI Taxonomy" id="153505"/>
    <lineage>
        <taxon>Eukaryota</taxon>
        <taxon>Fungi</taxon>
        <taxon>Dikarya</taxon>
        <taxon>Basidiomycota</taxon>
        <taxon>Agaricomycotina</taxon>
        <taxon>Agaricomycetes</taxon>
        <taxon>Agaricomycetidae</taxon>
        <taxon>Agaricales</taxon>
        <taxon>Marasmiineae</taxon>
        <taxon>Mycenaceae</taxon>
        <taxon>Mycena</taxon>
    </lineage>
</organism>
<evidence type="ECO:0000256" key="5">
    <source>
        <dbReference type="ARBA" id="ARBA00022526"/>
    </source>
</evidence>
<keyword evidence="10" id="KW-0119">Carbohydrate metabolism</keyword>
<evidence type="ECO:0000256" key="6">
    <source>
        <dbReference type="ARBA" id="ARBA00022553"/>
    </source>
</evidence>
<dbReference type="Pfam" id="PF02880">
    <property type="entry name" value="PGM_PMM_III"/>
    <property type="match status" value="1"/>
</dbReference>
<dbReference type="InterPro" id="IPR005846">
    <property type="entry name" value="A-D-PHexomutase_a/b/a-III"/>
</dbReference>
<evidence type="ECO:0000313" key="14">
    <source>
        <dbReference type="EMBL" id="KAJ7197274.1"/>
    </source>
</evidence>
<dbReference type="EMBL" id="JARJCW010000079">
    <property type="protein sequence ID" value="KAJ7197274.1"/>
    <property type="molecule type" value="Genomic_DNA"/>
</dbReference>
<keyword evidence="8" id="KW-0460">Magnesium</keyword>
<sequence length="594" mass="66090">SMEQLVAEWLRLDQSQTTRQEIQHLWQEGDTDELERRMRSRIEFGTAGLRGRMAAGWSCMNDLIVIQASQGLCEYVLKNVENATSRGVVIGHDHRYNSERWAELTAAVFVNSGCKVYLHRGLVHTPLVPFSIQALNASCGVMVTASHNSKDDNGFKVYWENAVQIIAPHDKGISASIMTNLEPRTWLMEQLHSSPLCMDRTQEMKDGYFSNLSSLNLSRHLNEKIQVKFVNTSMHGVSDAFVSRAFENFGFPPYIPVVEQQQPDPDFPTVAFPNPEEKDANNNCHPIDLALRTADAHGAAYVLSQDPDSDRFCAAEKGHTGQWIVFTGDQLGAVFAAQALERYKASGKPIEKLAMVASTVSSKMIEAMAGREGFKFVECLTGFKFIGNTALNLVESGFEVPFGYEEAIGYMFGSEIRDKDGVAATVSFATLVASLSNQGKTVLSYLEEQYQRYGYFQTSNSYFVCRDPPTIDRIFGRLRNYDTDTGRSYPREIAGMTIASIVDLTMGYDSGNPPSYKPALPLSSGHMIQFRAVKEDDGTKVVLTTRTSGTEPKIKYYIEASGKNVTAVQNVLVKVVEELGTTWMEAEKNHLGRP</sequence>
<accession>A0AAD6Y3F3</accession>
<comment type="caution">
    <text evidence="14">The sequence shown here is derived from an EMBL/GenBank/DDBJ whole genome shotgun (WGS) entry which is preliminary data.</text>
</comment>
<dbReference type="InterPro" id="IPR005844">
    <property type="entry name" value="A-D-PHexomutase_a/b/a-I"/>
</dbReference>
<evidence type="ECO:0000256" key="2">
    <source>
        <dbReference type="ARBA" id="ARBA00004496"/>
    </source>
</evidence>
<dbReference type="FunFam" id="3.40.120.10:FF:000035">
    <property type="entry name" value="Pgm3p"/>
    <property type="match status" value="1"/>
</dbReference>
<dbReference type="GO" id="GO:0006006">
    <property type="term" value="P:glucose metabolic process"/>
    <property type="evidence" value="ECO:0007669"/>
    <property type="project" value="UniProtKB-KW"/>
</dbReference>
<dbReference type="Pfam" id="PF02878">
    <property type="entry name" value="PGM_PMM_I"/>
    <property type="match status" value="1"/>
</dbReference>
<dbReference type="InterPro" id="IPR016055">
    <property type="entry name" value="A-D-PHexomutase_a/b/a-I/II/III"/>
</dbReference>
<feature type="non-terminal residue" evidence="14">
    <location>
        <position position="594"/>
    </location>
</feature>
<evidence type="ECO:0000259" key="12">
    <source>
        <dbReference type="Pfam" id="PF02879"/>
    </source>
</evidence>
<dbReference type="CDD" id="cd05799">
    <property type="entry name" value="PGM2"/>
    <property type="match status" value="1"/>
</dbReference>
<feature type="domain" description="Alpha-D-phosphohexomutase alpha/beta/alpha" evidence="13">
    <location>
        <begin position="327"/>
        <end position="453"/>
    </location>
</feature>
<keyword evidence="6" id="KW-0597">Phosphoprotein</keyword>
<feature type="domain" description="Alpha-D-phosphohexomutase alpha/beta/alpha" evidence="11">
    <location>
        <begin position="42"/>
        <end position="180"/>
    </location>
</feature>
<dbReference type="AlphaFoldDB" id="A0AAD6Y3F3"/>
<evidence type="ECO:0000256" key="8">
    <source>
        <dbReference type="ARBA" id="ARBA00022842"/>
    </source>
</evidence>
<dbReference type="InterPro" id="IPR036900">
    <property type="entry name" value="A-D-PHexomutase_C_sf"/>
</dbReference>
<comment type="cofactor">
    <cofactor evidence="1">
        <name>Mg(2+)</name>
        <dbReference type="ChEBI" id="CHEBI:18420"/>
    </cofactor>
</comment>
<proteinExistence type="inferred from homology"/>
<evidence type="ECO:0000256" key="1">
    <source>
        <dbReference type="ARBA" id="ARBA00001946"/>
    </source>
</evidence>
<evidence type="ECO:0000256" key="10">
    <source>
        <dbReference type="ARBA" id="ARBA00023277"/>
    </source>
</evidence>
<evidence type="ECO:0008006" key="16">
    <source>
        <dbReference type="Google" id="ProtNLM"/>
    </source>
</evidence>
<evidence type="ECO:0000259" key="13">
    <source>
        <dbReference type="Pfam" id="PF02880"/>
    </source>
</evidence>
<dbReference type="SUPFAM" id="SSF55957">
    <property type="entry name" value="Phosphoglucomutase, C-terminal domain"/>
    <property type="match status" value="1"/>
</dbReference>
<reference evidence="14" key="1">
    <citation type="submission" date="2023-03" db="EMBL/GenBank/DDBJ databases">
        <title>Massive genome expansion in bonnet fungi (Mycena s.s.) driven by repeated elements and novel gene families across ecological guilds.</title>
        <authorList>
            <consortium name="Lawrence Berkeley National Laboratory"/>
            <person name="Harder C.B."/>
            <person name="Miyauchi S."/>
            <person name="Viragh M."/>
            <person name="Kuo A."/>
            <person name="Thoen E."/>
            <person name="Andreopoulos B."/>
            <person name="Lu D."/>
            <person name="Skrede I."/>
            <person name="Drula E."/>
            <person name="Henrissat B."/>
            <person name="Morin E."/>
            <person name="Kohler A."/>
            <person name="Barry K."/>
            <person name="LaButti K."/>
            <person name="Morin E."/>
            <person name="Salamov A."/>
            <person name="Lipzen A."/>
            <person name="Mereny Z."/>
            <person name="Hegedus B."/>
            <person name="Baldrian P."/>
            <person name="Stursova M."/>
            <person name="Weitz H."/>
            <person name="Taylor A."/>
            <person name="Grigoriev I.V."/>
            <person name="Nagy L.G."/>
            <person name="Martin F."/>
            <person name="Kauserud H."/>
        </authorList>
    </citation>
    <scope>NUCLEOTIDE SEQUENCE</scope>
    <source>
        <strain evidence="14">9144</strain>
    </source>
</reference>
<dbReference type="GO" id="GO:0006166">
    <property type="term" value="P:purine ribonucleoside salvage"/>
    <property type="evidence" value="ECO:0007669"/>
    <property type="project" value="TreeGrafter"/>
</dbReference>
<evidence type="ECO:0000256" key="9">
    <source>
        <dbReference type="ARBA" id="ARBA00023235"/>
    </source>
</evidence>
<dbReference type="GO" id="GO:0008973">
    <property type="term" value="F:phosphopentomutase activity"/>
    <property type="evidence" value="ECO:0007669"/>
    <property type="project" value="TreeGrafter"/>
</dbReference>
<dbReference type="GO" id="GO:0046872">
    <property type="term" value="F:metal ion binding"/>
    <property type="evidence" value="ECO:0007669"/>
    <property type="project" value="UniProtKB-KW"/>
</dbReference>
<dbReference type="GO" id="GO:0005634">
    <property type="term" value="C:nucleus"/>
    <property type="evidence" value="ECO:0007669"/>
    <property type="project" value="TreeGrafter"/>
</dbReference>
<keyword evidence="9" id="KW-0413">Isomerase</keyword>
<keyword evidence="4" id="KW-0963">Cytoplasm</keyword>
<keyword evidence="5" id="KW-0313">Glucose metabolism</keyword>
<dbReference type="Proteomes" id="UP001219525">
    <property type="component" value="Unassembled WGS sequence"/>
</dbReference>
<dbReference type="InterPro" id="IPR005845">
    <property type="entry name" value="A-D-PHexomutase_a/b/a-II"/>
</dbReference>
<evidence type="ECO:0000256" key="7">
    <source>
        <dbReference type="ARBA" id="ARBA00022723"/>
    </source>
</evidence>
<dbReference type="Pfam" id="PF02879">
    <property type="entry name" value="PGM_PMM_II"/>
    <property type="match status" value="1"/>
</dbReference>
<feature type="domain" description="Alpha-D-phosphohexomutase alpha/beta/alpha" evidence="12">
    <location>
        <begin position="219"/>
        <end position="316"/>
    </location>
</feature>
<evidence type="ECO:0000256" key="3">
    <source>
        <dbReference type="ARBA" id="ARBA00010231"/>
    </source>
</evidence>
<dbReference type="PANTHER" id="PTHR45745:SF1">
    <property type="entry name" value="PHOSPHOGLUCOMUTASE 2B-RELATED"/>
    <property type="match status" value="1"/>
</dbReference>
<keyword evidence="15" id="KW-1185">Reference proteome</keyword>